<evidence type="ECO:0000313" key="6">
    <source>
        <dbReference type="EMBL" id="KAK7108760.1"/>
    </source>
</evidence>
<dbReference type="EMBL" id="JBAMIC010000004">
    <property type="protein sequence ID" value="KAK7108760.1"/>
    <property type="molecule type" value="Genomic_DNA"/>
</dbReference>
<dbReference type="Pfam" id="PF25898">
    <property type="entry name" value="LolA_2nd_metazoa"/>
    <property type="match status" value="2"/>
</dbReference>
<accession>A0AAN9BSB4</accession>
<comment type="caution">
    <text evidence="6">The sequence shown here is derived from an EMBL/GenBank/DDBJ whole genome shotgun (WGS) entry which is preliminary data.</text>
</comment>
<reference evidence="6 7" key="1">
    <citation type="submission" date="2024-02" db="EMBL/GenBank/DDBJ databases">
        <title>Chromosome-scale genome assembly of the rough periwinkle Littorina saxatilis.</title>
        <authorList>
            <person name="De Jode A."/>
            <person name="Faria R."/>
            <person name="Formenti G."/>
            <person name="Sims Y."/>
            <person name="Smith T.P."/>
            <person name="Tracey A."/>
            <person name="Wood J.M.D."/>
            <person name="Zagrodzka Z.B."/>
            <person name="Johannesson K."/>
            <person name="Butlin R.K."/>
            <person name="Leder E.H."/>
        </authorList>
    </citation>
    <scope>NUCLEOTIDE SEQUENCE [LARGE SCALE GENOMIC DNA]</scope>
    <source>
        <strain evidence="6">Snail1</strain>
        <tissue evidence="6">Muscle</tissue>
    </source>
</reference>
<dbReference type="AlphaFoldDB" id="A0AAN9BSB4"/>
<keyword evidence="2" id="KW-1133">Transmembrane helix</keyword>
<feature type="transmembrane region" description="Helical" evidence="2">
    <location>
        <begin position="732"/>
        <end position="755"/>
    </location>
</feature>
<feature type="domain" description="DUF7959" evidence="5">
    <location>
        <begin position="560"/>
        <end position="671"/>
    </location>
</feature>
<organism evidence="6 7">
    <name type="scientific">Littorina saxatilis</name>
    <dbReference type="NCBI Taxonomy" id="31220"/>
    <lineage>
        <taxon>Eukaryota</taxon>
        <taxon>Metazoa</taxon>
        <taxon>Spiralia</taxon>
        <taxon>Lophotrochozoa</taxon>
        <taxon>Mollusca</taxon>
        <taxon>Gastropoda</taxon>
        <taxon>Caenogastropoda</taxon>
        <taxon>Littorinimorpha</taxon>
        <taxon>Littorinoidea</taxon>
        <taxon>Littorinidae</taxon>
        <taxon>Littorina</taxon>
    </lineage>
</organism>
<dbReference type="PANTHER" id="PTHR36902:SF1">
    <property type="entry name" value="ENRICHED IN SURFACE-LABELED PROTEOME PROTEIN 9"/>
    <property type="match status" value="1"/>
</dbReference>
<keyword evidence="2" id="KW-0812">Transmembrane</keyword>
<evidence type="ECO:0000259" key="5">
    <source>
        <dbReference type="Pfam" id="PF25899"/>
    </source>
</evidence>
<evidence type="ECO:0000256" key="2">
    <source>
        <dbReference type="SAM" id="Phobius"/>
    </source>
</evidence>
<dbReference type="PANTHER" id="PTHR36902">
    <property type="entry name" value="ENRICHED IN SURFACE-LABELED PROTEOME PROTEIN 9"/>
    <property type="match status" value="1"/>
</dbReference>
<feature type="region of interest" description="Disordered" evidence="1">
    <location>
        <begin position="480"/>
        <end position="508"/>
    </location>
</feature>
<feature type="chain" id="PRO_5042919530" evidence="3">
    <location>
        <begin position="35"/>
        <end position="771"/>
    </location>
</feature>
<keyword evidence="3" id="KW-0732">Signal</keyword>
<evidence type="ECO:0000313" key="7">
    <source>
        <dbReference type="Proteomes" id="UP001374579"/>
    </source>
</evidence>
<keyword evidence="7" id="KW-1185">Reference proteome</keyword>
<dbReference type="InterPro" id="IPR058831">
    <property type="entry name" value="LolA-like_dom_2nd"/>
</dbReference>
<dbReference type="Proteomes" id="UP001374579">
    <property type="component" value="Unassembled WGS sequence"/>
</dbReference>
<evidence type="ECO:0000256" key="1">
    <source>
        <dbReference type="SAM" id="MobiDB-lite"/>
    </source>
</evidence>
<feature type="compositionally biased region" description="Polar residues" evidence="1">
    <location>
        <begin position="480"/>
        <end position="492"/>
    </location>
</feature>
<keyword evidence="2" id="KW-0472">Membrane</keyword>
<feature type="domain" description="LolA-like" evidence="4">
    <location>
        <begin position="263"/>
        <end position="420"/>
    </location>
</feature>
<evidence type="ECO:0000256" key="3">
    <source>
        <dbReference type="SAM" id="SignalP"/>
    </source>
</evidence>
<feature type="signal peptide" evidence="3">
    <location>
        <begin position="1"/>
        <end position="34"/>
    </location>
</feature>
<name>A0AAN9BSB4_9CAEN</name>
<feature type="region of interest" description="Disordered" evidence="1">
    <location>
        <begin position="703"/>
        <end position="723"/>
    </location>
</feature>
<dbReference type="InterPro" id="IPR058265">
    <property type="entry name" value="DUF7959"/>
</dbReference>
<proteinExistence type="predicted"/>
<protein>
    <submittedName>
        <fullName evidence="6">Uncharacterized protein</fullName>
    </submittedName>
</protein>
<evidence type="ECO:0000259" key="4">
    <source>
        <dbReference type="Pfam" id="PF25898"/>
    </source>
</evidence>
<sequence length="771" mass="85489">MATESHAPRSPARYLTLLSTLFLTLLLHTPRVDGLLSYPCPNPPNSRPPPSQEVMPKLASQFEIHVEANIVQKGTTVEAVEIYDYPNQRAAMSITSSNETVTSIFNYGTGERFDIQADGTCRTLNLSDSAFDVFGFTELRQSGRPTIMQAANVFRFGDDFEKVFLGEDVVRGIPVYHWQSCQTWKSGDVIRAAYVMDYFFSKPGYSTATAEPLIPVRAFINGTATNVDADGKPISGVHNFSHVYDFSFFRSGPVADEAVFEIPRGTVCQRSISKTMPQLPDQFSLYMEVYVAGSNRPPMTERMLFDYDFGLIQTDRFAPRGRGERFGLTELTIIEDYQNLVQYVIDSYDGNCSVKPMPAALSTSNGGKGQEISMKHGMQLLMYGQRDFKYQGQRTMRDMTVDVWADSSESGMVQEIYFLAGWPSARLRSKLNMMNMDLDLSRMNILVGTYLANTTAVKSGVGPFFGLFGDRALKQWGDRWQSNEGGPSPTRTSKVHRPGDLLRTRMPPPPPRGFRWDSARMHMAHAMEKTINIFNYLPMHMDMSAFDISMCYKKDVKEMYVYFSMKGSYGNVVSNQRYLFLSSIKTAMAKAAGINMLRIAKVNVWQDIVSSNLNIFFSMLEPPPVASDPPQLPCKDAFDKLTAAVDSGLTVPINHPLKRTDLEVVKGSLKSWETLDHLWANVMPGGGPSAAAVAAAAAGQKMPDSSAKTAGDGNVDASASGRSSSGYTHGQFGGMAFAMLVVGMLVGVVGMYVVLRRMRPDIHLLPYQQSK</sequence>
<feature type="domain" description="LolA-like" evidence="4">
    <location>
        <begin position="40"/>
        <end position="246"/>
    </location>
</feature>
<dbReference type="Pfam" id="PF25899">
    <property type="entry name" value="DUF7959"/>
    <property type="match status" value="1"/>
</dbReference>
<gene>
    <name evidence="6" type="ORF">V1264_016435</name>
</gene>